<evidence type="ECO:0000256" key="3">
    <source>
        <dbReference type="SAM" id="MobiDB-lite"/>
    </source>
</evidence>
<dbReference type="Pfam" id="PF13411">
    <property type="entry name" value="MerR_1"/>
    <property type="match status" value="1"/>
</dbReference>
<dbReference type="InterPro" id="IPR011791">
    <property type="entry name" value="CadR-PbrR"/>
</dbReference>
<evidence type="ECO:0000313" key="6">
    <source>
        <dbReference type="Proteomes" id="UP000335415"/>
    </source>
</evidence>
<dbReference type="AlphaFoldDB" id="A0A5J5FXW6"/>
<dbReference type="OrthoDB" id="9808480at2"/>
<comment type="caution">
    <text evidence="5">The sequence shown here is derived from an EMBL/GenBank/DDBJ whole genome shotgun (WGS) entry which is preliminary data.</text>
</comment>
<proteinExistence type="predicted"/>
<dbReference type="RefSeq" id="WP_150435761.1">
    <property type="nucleotide sequence ID" value="NZ_VYKJ01000007.1"/>
</dbReference>
<dbReference type="PROSITE" id="PS50937">
    <property type="entry name" value="HTH_MERR_2"/>
    <property type="match status" value="1"/>
</dbReference>
<evidence type="ECO:0000313" key="5">
    <source>
        <dbReference type="EMBL" id="KAA8998962.1"/>
    </source>
</evidence>
<accession>A0A5J5FXW6</accession>
<dbReference type="Proteomes" id="UP000335415">
    <property type="component" value="Unassembled WGS sequence"/>
</dbReference>
<keyword evidence="1" id="KW-0238">DNA-binding</keyword>
<dbReference type="CDD" id="cd04784">
    <property type="entry name" value="HTH_CadR-PbrR"/>
    <property type="match status" value="1"/>
</dbReference>
<protein>
    <submittedName>
        <fullName evidence="5">Cd(II)/Pb(II)-responsive transcriptional regulator</fullName>
    </submittedName>
</protein>
<dbReference type="GO" id="GO:0045893">
    <property type="term" value="P:positive regulation of DNA-templated transcription"/>
    <property type="evidence" value="ECO:0007669"/>
    <property type="project" value="InterPro"/>
</dbReference>
<keyword evidence="6" id="KW-1185">Reference proteome</keyword>
<reference evidence="5 6" key="1">
    <citation type="submission" date="2019-09" db="EMBL/GenBank/DDBJ databases">
        <authorList>
            <person name="Li Y."/>
        </authorList>
    </citation>
    <scope>NUCLEOTIDE SEQUENCE [LARGE SCALE GENOMIC DNA]</scope>
    <source>
        <strain evidence="5 6">L3-3HA</strain>
    </source>
</reference>
<feature type="region of interest" description="Disordered" evidence="3">
    <location>
        <begin position="133"/>
        <end position="156"/>
    </location>
</feature>
<dbReference type="Gene3D" id="1.10.1660.10">
    <property type="match status" value="1"/>
</dbReference>
<name>A0A5J5FXW6_9GAMM</name>
<evidence type="ECO:0000256" key="2">
    <source>
        <dbReference type="SAM" id="Coils"/>
    </source>
</evidence>
<organism evidence="5 6">
    <name type="scientific">Affinibrenneria salicis</name>
    <dbReference type="NCBI Taxonomy" id="2590031"/>
    <lineage>
        <taxon>Bacteria</taxon>
        <taxon>Pseudomonadati</taxon>
        <taxon>Pseudomonadota</taxon>
        <taxon>Gammaproteobacteria</taxon>
        <taxon>Enterobacterales</taxon>
        <taxon>Pectobacteriaceae</taxon>
        <taxon>Affinibrenneria</taxon>
    </lineage>
</organism>
<dbReference type="GO" id="GO:0046872">
    <property type="term" value="F:metal ion binding"/>
    <property type="evidence" value="ECO:0007669"/>
    <property type="project" value="InterPro"/>
</dbReference>
<dbReference type="PANTHER" id="PTHR30204:SF92">
    <property type="entry name" value="HTH-TYPE TRANSCRIPTIONAL REGULATOR ZNTR"/>
    <property type="match status" value="1"/>
</dbReference>
<dbReference type="NCBIfam" id="TIGR02047">
    <property type="entry name" value="CadR-PbrR"/>
    <property type="match status" value="1"/>
</dbReference>
<keyword evidence="2" id="KW-0175">Coiled coil</keyword>
<feature type="coiled-coil region" evidence="2">
    <location>
        <begin position="85"/>
        <end position="119"/>
    </location>
</feature>
<feature type="domain" description="HTH merR-type" evidence="4">
    <location>
        <begin position="1"/>
        <end position="70"/>
    </location>
</feature>
<dbReference type="GO" id="GO:0003677">
    <property type="term" value="F:DNA binding"/>
    <property type="evidence" value="ECO:0007669"/>
    <property type="project" value="UniProtKB-KW"/>
</dbReference>
<dbReference type="SMART" id="SM00422">
    <property type="entry name" value="HTH_MERR"/>
    <property type="match status" value="1"/>
</dbReference>
<dbReference type="InterPro" id="IPR000551">
    <property type="entry name" value="MerR-type_HTH_dom"/>
</dbReference>
<evidence type="ECO:0000256" key="1">
    <source>
        <dbReference type="ARBA" id="ARBA00023125"/>
    </source>
</evidence>
<dbReference type="SUPFAM" id="SSF46955">
    <property type="entry name" value="Putative DNA-binding domain"/>
    <property type="match status" value="1"/>
</dbReference>
<gene>
    <name evidence="5" type="primary">cadR</name>
    <name evidence="5" type="ORF">FJU30_14890</name>
</gene>
<dbReference type="GO" id="GO:0003700">
    <property type="term" value="F:DNA-binding transcription factor activity"/>
    <property type="evidence" value="ECO:0007669"/>
    <property type="project" value="InterPro"/>
</dbReference>
<dbReference type="InterPro" id="IPR047057">
    <property type="entry name" value="MerR_fam"/>
</dbReference>
<dbReference type="PANTHER" id="PTHR30204">
    <property type="entry name" value="REDOX-CYCLING DRUG-SENSING TRANSCRIPTIONAL ACTIVATOR SOXR"/>
    <property type="match status" value="1"/>
</dbReference>
<sequence>MKIGELAGQAGCLPETIRYYEREGLLPAAHRDPDNNYRRYDRSHLERLTFIRRCRALDMAHEEIRALLTARSDPNASCESINAVIDQHLIHVQNKIAELQALEQQLSELSHSCSALRTTRDCGILHELEQPGDPTVFDKAEGGSHAGALHRSIKPV</sequence>
<evidence type="ECO:0000259" key="4">
    <source>
        <dbReference type="PROSITE" id="PS50937"/>
    </source>
</evidence>
<dbReference type="EMBL" id="VYKJ01000007">
    <property type="protein sequence ID" value="KAA8998962.1"/>
    <property type="molecule type" value="Genomic_DNA"/>
</dbReference>
<dbReference type="InterPro" id="IPR009061">
    <property type="entry name" value="DNA-bd_dom_put_sf"/>
</dbReference>